<sequence length="405" mass="47938">QTQIDGLLIKKFTKQTKIKLNIDYIFSLVEEKSQYIQLSLLTKYIEGFCELISVQFSNFDHQSQNDELSLLFSQLILQNPPSMFQKQILHSQYEIVLSIMLEVENLITQIQIGYESDFHDQLFNQAFAFLLRRVWPLKSVPNVWLLFQLFDLAFQPVFKSNEEFEIDAMTKEIQQFGRLNELMQCCIQFVSRNELDMFLCSGTFTFKSEIIDVQSLLKPFLTFAMLRFLNSAKLSVEEKQIYDQIQRFGLTGSKEQNSLCEKHLNFYNFEMHQFLKSLGLKTNKNLRFYCQQVDFQQILQKMMQKVSYQQLNRLKWIIFRLQMKTHFNQDGNLDESAFLCVENDFQKELQKIKLTELEKNCITHLRDVVVEAVIINSSKFNEEELTNYLLRNIWQKTGIFSLASA</sequence>
<name>A0A146JYX2_9EUKA</name>
<evidence type="ECO:0000313" key="1">
    <source>
        <dbReference type="EMBL" id="JAP89358.1"/>
    </source>
</evidence>
<feature type="non-terminal residue" evidence="1">
    <location>
        <position position="1"/>
    </location>
</feature>
<proteinExistence type="predicted"/>
<dbReference type="AlphaFoldDB" id="A0A146JYX2"/>
<dbReference type="EMBL" id="GDID01007248">
    <property type="protein sequence ID" value="JAP89358.1"/>
    <property type="molecule type" value="Transcribed_RNA"/>
</dbReference>
<protein>
    <submittedName>
        <fullName evidence="1">Uncharacterized protein</fullName>
    </submittedName>
</protein>
<gene>
    <name evidence="1" type="ORF">TPC1_31147</name>
</gene>
<accession>A0A146JYX2</accession>
<feature type="non-terminal residue" evidence="1">
    <location>
        <position position="405"/>
    </location>
</feature>
<reference evidence="1" key="1">
    <citation type="submission" date="2015-07" db="EMBL/GenBank/DDBJ databases">
        <title>Adaptation to a free-living lifestyle via gene acquisitions in the diplomonad Trepomonas sp. PC1.</title>
        <authorList>
            <person name="Xu F."/>
            <person name="Jerlstrom-Hultqvist J."/>
            <person name="Kolisko M."/>
            <person name="Simpson A.G.B."/>
            <person name="Roger A.J."/>
            <person name="Svard S.G."/>
            <person name="Andersson J.O."/>
        </authorList>
    </citation>
    <scope>NUCLEOTIDE SEQUENCE</scope>
    <source>
        <strain evidence="1">PC1</strain>
    </source>
</reference>
<organism evidence="1">
    <name type="scientific">Trepomonas sp. PC1</name>
    <dbReference type="NCBI Taxonomy" id="1076344"/>
    <lineage>
        <taxon>Eukaryota</taxon>
        <taxon>Metamonada</taxon>
        <taxon>Diplomonadida</taxon>
        <taxon>Hexamitidae</taxon>
        <taxon>Hexamitinae</taxon>
        <taxon>Trepomonas</taxon>
    </lineage>
</organism>